<dbReference type="InterPro" id="IPR050407">
    <property type="entry name" value="Geranylgeranyl_reductase"/>
</dbReference>
<accession>A0A6J4REQ0</accession>
<proteinExistence type="predicted"/>
<reference evidence="1" key="1">
    <citation type="submission" date="2020-02" db="EMBL/GenBank/DDBJ databases">
        <authorList>
            <person name="Meier V. D."/>
        </authorList>
    </citation>
    <scope>NUCLEOTIDE SEQUENCE</scope>
    <source>
        <strain evidence="1">AVDCRST_MAG25</strain>
    </source>
</reference>
<protein>
    <submittedName>
        <fullName evidence="1">Uncharacterized protein</fullName>
    </submittedName>
</protein>
<dbReference type="InterPro" id="IPR036188">
    <property type="entry name" value="FAD/NAD-bd_sf"/>
</dbReference>
<dbReference type="SUPFAM" id="SSF51905">
    <property type="entry name" value="FAD/NAD(P)-binding domain"/>
    <property type="match status" value="1"/>
</dbReference>
<dbReference type="PANTHER" id="PTHR42685">
    <property type="entry name" value="GERANYLGERANYL DIPHOSPHATE REDUCTASE"/>
    <property type="match status" value="1"/>
</dbReference>
<dbReference type="PANTHER" id="PTHR42685:SF22">
    <property type="entry name" value="CONDITIONED MEDIUM FACTOR RECEPTOR 1"/>
    <property type="match status" value="1"/>
</dbReference>
<name>A0A6J4REQ0_9ACTN</name>
<dbReference type="EMBL" id="CADCVI010000129">
    <property type="protein sequence ID" value="CAA9471750.1"/>
    <property type="molecule type" value="Genomic_DNA"/>
</dbReference>
<gene>
    <name evidence="1" type="ORF">AVDCRST_MAG25-2093</name>
</gene>
<evidence type="ECO:0000313" key="1">
    <source>
        <dbReference type="EMBL" id="CAA9471750.1"/>
    </source>
</evidence>
<organism evidence="1">
    <name type="scientific">uncultured Rubrobacteraceae bacterium</name>
    <dbReference type="NCBI Taxonomy" id="349277"/>
    <lineage>
        <taxon>Bacteria</taxon>
        <taxon>Bacillati</taxon>
        <taxon>Actinomycetota</taxon>
        <taxon>Rubrobacteria</taxon>
        <taxon>Rubrobacterales</taxon>
        <taxon>Rubrobacteraceae</taxon>
        <taxon>environmental samples</taxon>
    </lineage>
</organism>
<dbReference type="AlphaFoldDB" id="A0A6J4REQ0"/>
<dbReference type="Gene3D" id="3.50.50.60">
    <property type="entry name" value="FAD/NAD(P)-binding domain"/>
    <property type="match status" value="1"/>
</dbReference>
<sequence length="189" mass="19839">MQNGENGFDLVVVGAGPGGMGTAHWANVGIAVYGRNLPGEPAALEAALRSLQGDFLAEPEVARMLSGASPEETMASRIFASSGYGVRRTEAGLLRVGDAGGTSHPVSGEGIGFALQAGRPAAGWAYEAHRRRDFSASLLSGYSRQIKGLHSLAQPTTQALVSLVNRLPRLDLMEPVFERARRIPGCAAR</sequence>